<evidence type="ECO:0000313" key="3">
    <source>
        <dbReference type="Proteomes" id="UP000019462"/>
    </source>
</evidence>
<feature type="compositionally biased region" description="Low complexity" evidence="1">
    <location>
        <begin position="634"/>
        <end position="650"/>
    </location>
</feature>
<dbReference type="EMBL" id="AWNI01000008">
    <property type="protein sequence ID" value="ETS63688.1"/>
    <property type="molecule type" value="Genomic_DNA"/>
</dbReference>
<dbReference type="HOGENOM" id="CLU_399069_0_0_1"/>
<comment type="caution">
    <text evidence="2">The sequence shown here is derived from an EMBL/GenBank/DDBJ whole genome shotgun (WGS) entry which is preliminary data.</text>
</comment>
<feature type="region of interest" description="Disordered" evidence="1">
    <location>
        <begin position="199"/>
        <end position="227"/>
    </location>
</feature>
<accession>W3VPS5</accession>
<keyword evidence="3" id="KW-1185">Reference proteome</keyword>
<evidence type="ECO:0000256" key="1">
    <source>
        <dbReference type="SAM" id="MobiDB-lite"/>
    </source>
</evidence>
<feature type="region of interest" description="Disordered" evidence="1">
    <location>
        <begin position="285"/>
        <end position="323"/>
    </location>
</feature>
<name>W3VPS5_MOEAP</name>
<feature type="region of interest" description="Disordered" evidence="1">
    <location>
        <begin position="632"/>
        <end position="658"/>
    </location>
</feature>
<dbReference type="OrthoDB" id="2556833at2759"/>
<reference evidence="2 3" key="1">
    <citation type="journal article" date="2014" name="Genome Announc.">
        <title>Genome sequence of the basidiomycetous fungus Pseudozyma aphidis DSM70725, an efficient producer of biosurfactant mannosylerythritol lipids.</title>
        <authorList>
            <person name="Lorenz S."/>
            <person name="Guenther M."/>
            <person name="Grumaz C."/>
            <person name="Rupp S."/>
            <person name="Zibek S."/>
            <person name="Sohn K."/>
        </authorList>
    </citation>
    <scope>NUCLEOTIDE SEQUENCE [LARGE SCALE GENOMIC DNA]</scope>
    <source>
        <strain evidence="3">ATCC 32657 / CBS 517.83 / DSM 70725 / JCM 10318 / NBRC 10182 / NRRL Y-7954 / St-0401</strain>
    </source>
</reference>
<gene>
    <name evidence="2" type="ORF">PaG_01994</name>
</gene>
<organism evidence="2 3">
    <name type="scientific">Moesziomyces aphidis</name>
    <name type="common">Pseudozyma aphidis</name>
    <dbReference type="NCBI Taxonomy" id="84754"/>
    <lineage>
        <taxon>Eukaryota</taxon>
        <taxon>Fungi</taxon>
        <taxon>Dikarya</taxon>
        <taxon>Basidiomycota</taxon>
        <taxon>Ustilaginomycotina</taxon>
        <taxon>Ustilaginomycetes</taxon>
        <taxon>Ustilaginales</taxon>
        <taxon>Ustilaginaceae</taxon>
        <taxon>Moesziomyces</taxon>
    </lineage>
</organism>
<dbReference type="AlphaFoldDB" id="W3VPS5"/>
<evidence type="ECO:0000313" key="2">
    <source>
        <dbReference type="EMBL" id="ETS63688.1"/>
    </source>
</evidence>
<proteinExistence type="predicted"/>
<protein>
    <submittedName>
        <fullName evidence="2">Uncharacterized protein</fullName>
    </submittedName>
</protein>
<feature type="region of interest" description="Disordered" evidence="1">
    <location>
        <begin position="529"/>
        <end position="563"/>
    </location>
</feature>
<feature type="compositionally biased region" description="Polar residues" evidence="1">
    <location>
        <begin position="554"/>
        <end position="563"/>
    </location>
</feature>
<sequence length="690" mass="75225">MDALASRAAPLIQSLQQKHGSTADAPGPPDFISAVSSARSIIFCLPLDFCCRRRTYSSPQHYPLRLTILRLVIAIEAPSSHNHVSFLMAPSMVSLQDPLKDSLVVAEGASEARAGRLPPRPSFFKIAKAKWVPLHIRLSNDRWVDMKLVSELDISITRAPEAEATKDPERCLSAIHQISYLTTVEPQLLRIRDALASEESAGQGSKAETSDHRILSRQSNSSDDTVDICPIDDSVDLSHRMSVDTVFSQASSFSDVTIAPALKSPFAAAFDEVALLCRTISTTPSLESESTDTSLGSPLSSPPIPPKRPPRLRRPPRATLATQQDAPMNLDRYGTFFTRFEPPASPIESTPGCSRGDSICLDPDLASEIAKKVMQAEQQNLEQASTVPVGTRRLDSPAASASLLFSDVTESKADGRYWINAASEHTHTSTSSLGTLRHSASRVSLASAFSNSSDEGCNTNGTYEAAMHRTRHAPRAQKGKTLISRAFKKFGTNRVVSDLGPSRSQDDLVDWSRSTRDMCSSPALSILSATSSPDIRSRRISSESDLSSAGPCSRASTPTQYSSPVFGRHRLAQQVAFEETEELMDDGVTATPRMAPDGHFDTMVDSHVHLPSYHRGLRKQIYPPRVRYELRDTPSPVASPQMQQQQLPSPHASPSQWTTKLAGIHSYSFEPVRAGSPRLDFAGPRRFGTS</sequence>
<dbReference type="Proteomes" id="UP000019462">
    <property type="component" value="Unassembled WGS sequence"/>
</dbReference>